<keyword evidence="1" id="KW-1133">Transmembrane helix</keyword>
<dbReference type="RefSeq" id="WP_191725317.1">
    <property type="nucleotide sequence ID" value="NZ_JACSPY010000002.1"/>
</dbReference>
<name>A0ABR8WRS0_9MICO</name>
<accession>A0ABR8WRS0</accession>
<evidence type="ECO:0000313" key="3">
    <source>
        <dbReference type="Proteomes" id="UP000651517"/>
    </source>
</evidence>
<comment type="caution">
    <text evidence="2">The sequence shown here is derived from an EMBL/GenBank/DDBJ whole genome shotgun (WGS) entry which is preliminary data.</text>
</comment>
<sequence length="60" mass="6156">MSKTTVGLLVGLILGIVAYFGTFLAFLVVTLFGAAGLVVGLILDNKLDLGTVLGSSSSRR</sequence>
<keyword evidence="1" id="KW-0472">Membrane</keyword>
<evidence type="ECO:0008006" key="4">
    <source>
        <dbReference type="Google" id="ProtNLM"/>
    </source>
</evidence>
<evidence type="ECO:0000313" key="2">
    <source>
        <dbReference type="EMBL" id="MBD8019763.1"/>
    </source>
</evidence>
<dbReference type="Proteomes" id="UP000651517">
    <property type="component" value="Unassembled WGS sequence"/>
</dbReference>
<proteinExistence type="predicted"/>
<protein>
    <recommendedName>
        <fullName evidence="4">DUF2273 domain-containing protein</fullName>
    </recommendedName>
</protein>
<feature type="transmembrane region" description="Helical" evidence="1">
    <location>
        <begin position="12"/>
        <end position="43"/>
    </location>
</feature>
<reference evidence="2 3" key="1">
    <citation type="submission" date="2020-08" db="EMBL/GenBank/DDBJ databases">
        <title>A Genomic Blueprint of the Chicken Gut Microbiome.</title>
        <authorList>
            <person name="Gilroy R."/>
            <person name="Ravi A."/>
            <person name="Getino M."/>
            <person name="Pursley I."/>
            <person name="Horton D.L."/>
            <person name="Alikhan N.-F."/>
            <person name="Baker D."/>
            <person name="Gharbi K."/>
            <person name="Hall N."/>
            <person name="Watson M."/>
            <person name="Adriaenssens E.M."/>
            <person name="Foster-Nyarko E."/>
            <person name="Jarju S."/>
            <person name="Secka A."/>
            <person name="Antonio M."/>
            <person name="Oren A."/>
            <person name="Chaudhuri R."/>
            <person name="La Ragione R.M."/>
            <person name="Hildebrand F."/>
            <person name="Pallen M.J."/>
        </authorList>
    </citation>
    <scope>NUCLEOTIDE SEQUENCE [LARGE SCALE GENOMIC DNA]</scope>
    <source>
        <strain evidence="2 3">Re57</strain>
    </source>
</reference>
<gene>
    <name evidence="2" type="ORF">H9634_03065</name>
</gene>
<keyword evidence="3" id="KW-1185">Reference proteome</keyword>
<organism evidence="2 3">
    <name type="scientific">Brevibacterium gallinarum</name>
    <dbReference type="NCBI Taxonomy" id="2762220"/>
    <lineage>
        <taxon>Bacteria</taxon>
        <taxon>Bacillati</taxon>
        <taxon>Actinomycetota</taxon>
        <taxon>Actinomycetes</taxon>
        <taxon>Micrococcales</taxon>
        <taxon>Brevibacteriaceae</taxon>
        <taxon>Brevibacterium</taxon>
    </lineage>
</organism>
<evidence type="ECO:0000256" key="1">
    <source>
        <dbReference type="SAM" id="Phobius"/>
    </source>
</evidence>
<keyword evidence="1" id="KW-0812">Transmembrane</keyword>
<dbReference type="EMBL" id="JACSPY010000002">
    <property type="protein sequence ID" value="MBD8019763.1"/>
    <property type="molecule type" value="Genomic_DNA"/>
</dbReference>